<reference evidence="1 2" key="1">
    <citation type="submission" date="2019-06" db="EMBL/GenBank/DDBJ databases">
        <title>Genomics analysis of Aphanomyces spp. identifies a new class of oomycete effector associated with host adaptation.</title>
        <authorList>
            <person name="Gaulin E."/>
        </authorList>
    </citation>
    <scope>NUCLEOTIDE SEQUENCE [LARGE SCALE GENOMIC DNA]</scope>
    <source>
        <strain evidence="1 2">E</strain>
    </source>
</reference>
<comment type="caution">
    <text evidence="1">The sequence shown here is derived from an EMBL/GenBank/DDBJ whole genome shotgun (WGS) entry which is preliminary data.</text>
</comment>
<dbReference type="AlphaFoldDB" id="A0A6A5AWC1"/>
<protein>
    <submittedName>
        <fullName evidence="1">Uncharacterized protein</fullName>
    </submittedName>
</protein>
<evidence type="ECO:0000313" key="2">
    <source>
        <dbReference type="Proteomes" id="UP000469452"/>
    </source>
</evidence>
<dbReference type="VEuPathDB" id="FungiDB:H257_09676"/>
<sequence length="276" mass="29770">SRPQRLCLQGLAKLVLRPPSPLLQDDSVHSLVDLWTTVVLTHAAADVRAEATAALKATANKSAVLAHHVRERSLPPLMHVVASPEASPALGRSATDVLKDVLAVLAELSTEPSIFMALVLPLCQLGLGINPNQPLLQLHPQTKDIASAVANIVRLNQLNVACIDACVLPTTATTSVVQLLVDTVVHHVRQQLELNGHALLNHDDDAVTVTLVPPTAVILGVVMQHGSIQAQETLLQYVLSLFLTVRVHEIELFIYILCVLLKISTAEQSPDLRNFI</sequence>
<name>A0A6A5AWC1_APHAT</name>
<evidence type="ECO:0000313" key="1">
    <source>
        <dbReference type="EMBL" id="KAF0763474.1"/>
    </source>
</evidence>
<feature type="non-terminal residue" evidence="1">
    <location>
        <position position="1"/>
    </location>
</feature>
<dbReference type="Proteomes" id="UP000469452">
    <property type="component" value="Unassembled WGS sequence"/>
</dbReference>
<dbReference type="EMBL" id="VJMI01007588">
    <property type="protein sequence ID" value="KAF0763474.1"/>
    <property type="molecule type" value="Genomic_DNA"/>
</dbReference>
<organism evidence="1 2">
    <name type="scientific">Aphanomyces astaci</name>
    <name type="common">Crayfish plague agent</name>
    <dbReference type="NCBI Taxonomy" id="112090"/>
    <lineage>
        <taxon>Eukaryota</taxon>
        <taxon>Sar</taxon>
        <taxon>Stramenopiles</taxon>
        <taxon>Oomycota</taxon>
        <taxon>Saprolegniomycetes</taxon>
        <taxon>Saprolegniales</taxon>
        <taxon>Verrucalvaceae</taxon>
        <taxon>Aphanomyces</taxon>
    </lineage>
</organism>
<gene>
    <name evidence="1" type="ORF">AaE_003186</name>
</gene>
<accession>A0A6A5AWC1</accession>
<proteinExistence type="predicted"/>